<comment type="caution">
    <text evidence="8">The sequence shown here is derived from an EMBL/GenBank/DDBJ whole genome shotgun (WGS) entry which is preliminary data.</text>
</comment>
<dbReference type="Pfam" id="PF22888">
    <property type="entry name" value="FIMAH"/>
    <property type="match status" value="1"/>
</dbReference>
<reference evidence="8" key="1">
    <citation type="submission" date="2021-01" db="EMBL/GenBank/DDBJ databases">
        <title>Genomic Encyclopedia of Type Strains, Phase IV (KMG-IV): sequencing the most valuable type-strain genomes for metagenomic binning, comparative biology and taxonomic classification.</title>
        <authorList>
            <person name="Goeker M."/>
        </authorList>
    </citation>
    <scope>NUCLEOTIDE SEQUENCE</scope>
    <source>
        <strain evidence="8">DSM 25523</strain>
    </source>
</reference>
<dbReference type="InterPro" id="IPR051801">
    <property type="entry name" value="GH28_Enzymes"/>
</dbReference>
<evidence type="ECO:0000256" key="1">
    <source>
        <dbReference type="ARBA" id="ARBA00008834"/>
    </source>
</evidence>
<gene>
    <name evidence="8" type="ORF">JOD01_003387</name>
</gene>
<feature type="chain" id="PRO_5036748333" evidence="5">
    <location>
        <begin position="28"/>
        <end position="639"/>
    </location>
</feature>
<dbReference type="AlphaFoldDB" id="A0A939BWE7"/>
<dbReference type="NCBIfam" id="NF047446">
    <property type="entry name" value="barrel_OmpL47"/>
    <property type="match status" value="1"/>
</dbReference>
<feature type="domain" description="Rhamnogalacturonase A/B/Epimerase-like pectate lyase" evidence="6">
    <location>
        <begin position="54"/>
        <end position="108"/>
    </location>
</feature>
<dbReference type="InterPro" id="IPR012334">
    <property type="entry name" value="Pectin_lyas_fold"/>
</dbReference>
<dbReference type="InterPro" id="IPR054470">
    <property type="entry name" value="FIMAH_dom"/>
</dbReference>
<dbReference type="SUPFAM" id="SSF51126">
    <property type="entry name" value="Pectin lyase-like"/>
    <property type="match status" value="1"/>
</dbReference>
<keyword evidence="9" id="KW-1185">Reference proteome</keyword>
<dbReference type="InterPro" id="IPR006626">
    <property type="entry name" value="PbH1"/>
</dbReference>
<dbReference type="Pfam" id="PF00295">
    <property type="entry name" value="Glyco_hydro_28"/>
    <property type="match status" value="1"/>
</dbReference>
<dbReference type="InterPro" id="IPR058094">
    <property type="entry name" value="Ig-like_OmpL47-like"/>
</dbReference>
<dbReference type="Proteomes" id="UP000717624">
    <property type="component" value="Unassembled WGS sequence"/>
</dbReference>
<evidence type="ECO:0000256" key="4">
    <source>
        <dbReference type="RuleBase" id="RU361169"/>
    </source>
</evidence>
<keyword evidence="3 4" id="KW-0326">Glycosidase</keyword>
<evidence type="ECO:0000256" key="2">
    <source>
        <dbReference type="ARBA" id="ARBA00022801"/>
    </source>
</evidence>
<dbReference type="GO" id="GO:0004650">
    <property type="term" value="F:polygalacturonase activity"/>
    <property type="evidence" value="ECO:0007669"/>
    <property type="project" value="InterPro"/>
</dbReference>
<protein>
    <submittedName>
        <fullName evidence="8">Polygalacturonase</fullName>
    </submittedName>
</protein>
<proteinExistence type="inferred from homology"/>
<dbReference type="PROSITE" id="PS00502">
    <property type="entry name" value="POLYGALACTURONASE"/>
    <property type="match status" value="1"/>
</dbReference>
<organism evidence="8 9">
    <name type="scientific">Brevibacillus fulvus</name>
    <dbReference type="NCBI Taxonomy" id="1125967"/>
    <lineage>
        <taxon>Bacteria</taxon>
        <taxon>Bacillati</taxon>
        <taxon>Bacillota</taxon>
        <taxon>Bacilli</taxon>
        <taxon>Bacillales</taxon>
        <taxon>Paenibacillaceae</taxon>
        <taxon>Brevibacillus</taxon>
    </lineage>
</organism>
<evidence type="ECO:0000313" key="8">
    <source>
        <dbReference type="EMBL" id="MBM7591736.1"/>
    </source>
</evidence>
<sequence>MQKKRFSLVLLVVLLGQLFYGSGQVRAAEAEDGWEQVPQILNQIVPPSFPDRIFDITDYGAVGDGKTDATEAFRQAIEAANAAGGGRVVVPAGTYLTGAIHLKSNVNLHVTENAVVKFSQDPKKYLPVVLTRWEGIELYNYSPLIYAYGVENIAITGSGTLDGQGDNEHWWPWKGKKEYGWTEGQPNQEADRNRLIEMGEKNVPVEQRVFGDGHYLRPSFIQPYNSKNILIEGVTVLNSPMWQINPVLSENITIQNVKIIGHGPNNDGIDPESVKNMLIKDSYFDNGDDCIAIKSGRNADGRRINVPTENVVIQGNHMKDGHGGVTIGSEMSGGVRNIFAENNLMDSPNLERAIRFKTNWVRGGIIENVYVRDNEVKNLESEVLSIDMTYEEGMDGDYPPVVRNIELRNVTSNGGKYGVYIKAFEGSPVTNLRIIDSSFNNVKTPAVMEHVEGATFSRFFINGKLYDTLKPETQITIAGVTLSDGSYLGQAQVSLTASDDDEVERIEYRSTADSAWSTYTQPIVLTKEGENKLEFRAIDKAGNTEEAQLQLIVIKQATLPLLSAMIENLKTETPGIKQALSSQVQAVERDVSAGNKEQAYRKLENVLKYAEQHAGKQMEATAGEDLSKVIEAIVDQQSL</sequence>
<dbReference type="InterPro" id="IPR024535">
    <property type="entry name" value="RHGA/B-epi-like_pectate_lyase"/>
</dbReference>
<dbReference type="InterPro" id="IPR000743">
    <property type="entry name" value="Glyco_hydro_28"/>
</dbReference>
<dbReference type="Pfam" id="PF12708">
    <property type="entry name" value="Pect-lyase_RHGA_epim"/>
    <property type="match status" value="1"/>
</dbReference>
<feature type="domain" description="FIMAH" evidence="7">
    <location>
        <begin position="565"/>
        <end position="634"/>
    </location>
</feature>
<evidence type="ECO:0000256" key="5">
    <source>
        <dbReference type="SAM" id="SignalP"/>
    </source>
</evidence>
<dbReference type="InterPro" id="IPR011050">
    <property type="entry name" value="Pectin_lyase_fold/virulence"/>
</dbReference>
<evidence type="ECO:0000259" key="6">
    <source>
        <dbReference type="Pfam" id="PF12708"/>
    </source>
</evidence>
<name>A0A939BWE7_9BACL</name>
<feature type="signal peptide" evidence="5">
    <location>
        <begin position="1"/>
        <end position="27"/>
    </location>
</feature>
<dbReference type="EMBL" id="JAFBEB010000014">
    <property type="protein sequence ID" value="MBM7591736.1"/>
    <property type="molecule type" value="Genomic_DNA"/>
</dbReference>
<accession>A0A939BWE7</accession>
<dbReference type="Gene3D" id="2.160.20.10">
    <property type="entry name" value="Single-stranded right-handed beta-helix, Pectin lyase-like"/>
    <property type="match status" value="1"/>
</dbReference>
<dbReference type="PANTHER" id="PTHR31339">
    <property type="entry name" value="PECTIN LYASE-RELATED"/>
    <property type="match status" value="1"/>
</dbReference>
<dbReference type="GO" id="GO:0005975">
    <property type="term" value="P:carbohydrate metabolic process"/>
    <property type="evidence" value="ECO:0007669"/>
    <property type="project" value="InterPro"/>
</dbReference>
<evidence type="ECO:0000313" key="9">
    <source>
        <dbReference type="Proteomes" id="UP000717624"/>
    </source>
</evidence>
<evidence type="ECO:0000256" key="3">
    <source>
        <dbReference type="ARBA" id="ARBA00023295"/>
    </source>
</evidence>
<evidence type="ECO:0000259" key="7">
    <source>
        <dbReference type="Pfam" id="PF22888"/>
    </source>
</evidence>
<keyword evidence="2 4" id="KW-0378">Hydrolase</keyword>
<dbReference type="SMART" id="SM00710">
    <property type="entry name" value="PbH1"/>
    <property type="match status" value="5"/>
</dbReference>
<dbReference type="PANTHER" id="PTHR31339:SF9">
    <property type="entry name" value="PLASMIN AND FIBRONECTIN-BINDING PROTEIN A"/>
    <property type="match status" value="1"/>
</dbReference>
<keyword evidence="5" id="KW-0732">Signal</keyword>
<comment type="similarity">
    <text evidence="1 4">Belongs to the glycosyl hydrolase 28 family.</text>
</comment>